<organism evidence="1">
    <name type="scientific">marine sediment metagenome</name>
    <dbReference type="NCBI Taxonomy" id="412755"/>
    <lineage>
        <taxon>unclassified sequences</taxon>
        <taxon>metagenomes</taxon>
        <taxon>ecological metagenomes</taxon>
    </lineage>
</organism>
<dbReference type="AlphaFoldDB" id="A0A0F9HPH2"/>
<proteinExistence type="predicted"/>
<reference evidence="1" key="1">
    <citation type="journal article" date="2015" name="Nature">
        <title>Complex archaea that bridge the gap between prokaryotes and eukaryotes.</title>
        <authorList>
            <person name="Spang A."/>
            <person name="Saw J.H."/>
            <person name="Jorgensen S.L."/>
            <person name="Zaremba-Niedzwiedzka K."/>
            <person name="Martijn J."/>
            <person name="Lind A.E."/>
            <person name="van Eijk R."/>
            <person name="Schleper C."/>
            <person name="Guy L."/>
            <person name="Ettema T.J."/>
        </authorList>
    </citation>
    <scope>NUCLEOTIDE SEQUENCE</scope>
</reference>
<sequence length="56" mass="6455">MIQRVCEVCEKEFSIYPFTALDKTRGRFCSRTCFNKSLIGEKARNWMGNKIGYGGI</sequence>
<gene>
    <name evidence="1" type="ORF">LCGC14_1973180</name>
</gene>
<comment type="caution">
    <text evidence="1">The sequence shown here is derived from an EMBL/GenBank/DDBJ whole genome shotgun (WGS) entry which is preliminary data.</text>
</comment>
<evidence type="ECO:0008006" key="2">
    <source>
        <dbReference type="Google" id="ProtNLM"/>
    </source>
</evidence>
<evidence type="ECO:0000313" key="1">
    <source>
        <dbReference type="EMBL" id="KKL83590.1"/>
    </source>
</evidence>
<accession>A0A0F9HPH2</accession>
<protein>
    <recommendedName>
        <fullName evidence="2">MYM-type domain-containing protein</fullName>
    </recommendedName>
</protein>
<dbReference type="EMBL" id="LAZR01021940">
    <property type="protein sequence ID" value="KKL83590.1"/>
    <property type="molecule type" value="Genomic_DNA"/>
</dbReference>
<feature type="non-terminal residue" evidence="1">
    <location>
        <position position="56"/>
    </location>
</feature>
<name>A0A0F9HPH2_9ZZZZ</name>